<dbReference type="Proteomes" id="UP001310594">
    <property type="component" value="Unassembled WGS sequence"/>
</dbReference>
<dbReference type="PANTHER" id="PTHR47843:SF5">
    <property type="entry name" value="BTB_POZ DOMAIN PROTEIN"/>
    <property type="match status" value="1"/>
</dbReference>
<name>A0AAN7WE74_9PEZI</name>
<dbReference type="Gene3D" id="3.30.710.10">
    <property type="entry name" value="Potassium Channel Kv1.1, Chain A"/>
    <property type="match status" value="1"/>
</dbReference>
<organism evidence="2 3">
    <name type="scientific">Elasticomyces elasticus</name>
    <dbReference type="NCBI Taxonomy" id="574655"/>
    <lineage>
        <taxon>Eukaryota</taxon>
        <taxon>Fungi</taxon>
        <taxon>Dikarya</taxon>
        <taxon>Ascomycota</taxon>
        <taxon>Pezizomycotina</taxon>
        <taxon>Dothideomycetes</taxon>
        <taxon>Dothideomycetidae</taxon>
        <taxon>Mycosphaerellales</taxon>
        <taxon>Teratosphaeriaceae</taxon>
        <taxon>Elasticomyces</taxon>
    </lineage>
</organism>
<evidence type="ECO:0000259" key="1">
    <source>
        <dbReference type="PROSITE" id="PS50097"/>
    </source>
</evidence>
<sequence>MAHTKMPSGIKGLLDTGYFADLTIKHGARSWAVHKSIVCSQSEFFIQACTGNFREATERIIDLSCDDFDAVNSMVHFLYKRRYEPPKGSASKGVHHIIVYALADKYNIQYLKTLAAQSFKSYISEDWKSPVFATYLTEIYDNGPESSTLKDAIMNVVIAHSDELYGSSAPATYKDFQNAADILPEFAYTICNAIVAKNAAKQKATVIQTEYKCPKCSFVVMARLPTNLPIVCCMNCGKGSGRATWKFTSTLQGW</sequence>
<dbReference type="PROSITE" id="PS50097">
    <property type="entry name" value="BTB"/>
    <property type="match status" value="1"/>
</dbReference>
<feature type="domain" description="BTB" evidence="1">
    <location>
        <begin position="20"/>
        <end position="87"/>
    </location>
</feature>
<accession>A0AAN7WE74</accession>
<comment type="caution">
    <text evidence="2">The sequence shown here is derived from an EMBL/GenBank/DDBJ whole genome shotgun (WGS) entry which is preliminary data.</text>
</comment>
<dbReference type="InterPro" id="IPR000210">
    <property type="entry name" value="BTB/POZ_dom"/>
</dbReference>
<dbReference type="AlphaFoldDB" id="A0AAN7WE74"/>
<protein>
    <recommendedName>
        <fullName evidence="1">BTB domain-containing protein</fullName>
    </recommendedName>
</protein>
<dbReference type="CDD" id="cd18186">
    <property type="entry name" value="BTB_POZ_ZBTB_KLHL-like"/>
    <property type="match status" value="1"/>
</dbReference>
<evidence type="ECO:0000313" key="3">
    <source>
        <dbReference type="Proteomes" id="UP001310594"/>
    </source>
</evidence>
<dbReference type="PANTHER" id="PTHR47843">
    <property type="entry name" value="BTB DOMAIN-CONTAINING PROTEIN-RELATED"/>
    <property type="match status" value="1"/>
</dbReference>
<dbReference type="EMBL" id="JAVRQU010000012">
    <property type="protein sequence ID" value="KAK5696857.1"/>
    <property type="molecule type" value="Genomic_DNA"/>
</dbReference>
<reference evidence="2" key="1">
    <citation type="submission" date="2023-08" db="EMBL/GenBank/DDBJ databases">
        <title>Black Yeasts Isolated from many extreme environments.</title>
        <authorList>
            <person name="Coleine C."/>
            <person name="Stajich J.E."/>
            <person name="Selbmann L."/>
        </authorList>
    </citation>
    <scope>NUCLEOTIDE SEQUENCE</scope>
    <source>
        <strain evidence="2">CCFEE 5810</strain>
    </source>
</reference>
<dbReference type="Pfam" id="PF00651">
    <property type="entry name" value="BTB"/>
    <property type="match status" value="1"/>
</dbReference>
<dbReference type="SUPFAM" id="SSF54695">
    <property type="entry name" value="POZ domain"/>
    <property type="match status" value="1"/>
</dbReference>
<evidence type="ECO:0000313" key="2">
    <source>
        <dbReference type="EMBL" id="KAK5696857.1"/>
    </source>
</evidence>
<gene>
    <name evidence="2" type="ORF">LTR97_008163</name>
</gene>
<dbReference type="InterPro" id="IPR011333">
    <property type="entry name" value="SKP1/BTB/POZ_sf"/>
</dbReference>
<proteinExistence type="predicted"/>